<feature type="compositionally biased region" description="Polar residues" evidence="1">
    <location>
        <begin position="287"/>
        <end position="300"/>
    </location>
</feature>
<dbReference type="AlphaFoldDB" id="A0A8T0HNZ1"/>
<feature type="region of interest" description="Disordered" evidence="1">
    <location>
        <begin position="167"/>
        <end position="191"/>
    </location>
</feature>
<dbReference type="Proteomes" id="UP000822688">
    <property type="component" value="Chromosome V"/>
</dbReference>
<organism evidence="2 3">
    <name type="scientific">Ceratodon purpureus</name>
    <name type="common">Fire moss</name>
    <name type="synonym">Dicranum purpureum</name>
    <dbReference type="NCBI Taxonomy" id="3225"/>
    <lineage>
        <taxon>Eukaryota</taxon>
        <taxon>Viridiplantae</taxon>
        <taxon>Streptophyta</taxon>
        <taxon>Embryophyta</taxon>
        <taxon>Bryophyta</taxon>
        <taxon>Bryophytina</taxon>
        <taxon>Bryopsida</taxon>
        <taxon>Dicranidae</taxon>
        <taxon>Pseudoditrichales</taxon>
        <taxon>Ditrichaceae</taxon>
        <taxon>Ceratodon</taxon>
    </lineage>
</organism>
<name>A0A8T0HNZ1_CERPU</name>
<comment type="caution">
    <text evidence="2">The sequence shown here is derived from an EMBL/GenBank/DDBJ whole genome shotgun (WGS) entry which is preliminary data.</text>
</comment>
<protein>
    <submittedName>
        <fullName evidence="2">Uncharacterized protein</fullName>
    </submittedName>
</protein>
<proteinExistence type="predicted"/>
<reference evidence="2" key="1">
    <citation type="submission" date="2020-06" db="EMBL/GenBank/DDBJ databases">
        <title>WGS assembly of Ceratodon purpureus strain R40.</title>
        <authorList>
            <person name="Carey S.B."/>
            <person name="Jenkins J."/>
            <person name="Shu S."/>
            <person name="Lovell J.T."/>
            <person name="Sreedasyam A."/>
            <person name="Maumus F."/>
            <person name="Tiley G.P."/>
            <person name="Fernandez-Pozo N."/>
            <person name="Barry K."/>
            <person name="Chen C."/>
            <person name="Wang M."/>
            <person name="Lipzen A."/>
            <person name="Daum C."/>
            <person name="Saski C.A."/>
            <person name="Payton A.C."/>
            <person name="Mcbreen J.C."/>
            <person name="Conrad R.E."/>
            <person name="Kollar L.M."/>
            <person name="Olsson S."/>
            <person name="Huttunen S."/>
            <person name="Landis J.B."/>
            <person name="Wickett N.J."/>
            <person name="Johnson M.G."/>
            <person name="Rensing S.A."/>
            <person name="Grimwood J."/>
            <person name="Schmutz J."/>
            <person name="Mcdaniel S.F."/>
        </authorList>
    </citation>
    <scope>NUCLEOTIDE SEQUENCE</scope>
    <source>
        <strain evidence="2">R40</strain>
    </source>
</reference>
<gene>
    <name evidence="2" type="ORF">KC19_VG104300</name>
</gene>
<evidence type="ECO:0000256" key="1">
    <source>
        <dbReference type="SAM" id="MobiDB-lite"/>
    </source>
</evidence>
<sequence>MVSTALRSVFSGSELNGFTTNAISRSDQGTTYLVISAQPHARLCAVAQPSASLLRFPQPSPQLTTSEHQQLPSSAPANLGQHSPSTCLSLEPLRKHTAPTVQGADPKLRPSTIQCSIRRSKDSASVLPLMHKELQTINRNYPHQPSWSPRRSLPPLFQALQSGTAYPKKPSNVGCSSSEKTHSGLLASSGPQGRVLRSGCVAGRRPTWKSRAATSSTARYLHRSGLLSSNGDFTISAPHRRAPLPQTQNNLTRSLKESCTLVALACPRLNQATASTRPSPAAVHHQQACNRRSSSRQQHQALKEEQEQQRRPNAHFSNTTLLSPLQRSLIARLRCNWRRWPHPHTIGSAPIYTASTRTSGKGRVGMCFVSKEESCQPKSSTCPVPKLLTSSAAEIRAAAFPPGAIPSAALFTTSIISQAAITNSIESIPSVQVSLDTHMHLISFNLCSD</sequence>
<feature type="compositionally biased region" description="Polar residues" evidence="1">
    <location>
        <begin position="61"/>
        <end position="87"/>
    </location>
</feature>
<accession>A0A8T0HNZ1</accession>
<evidence type="ECO:0000313" key="2">
    <source>
        <dbReference type="EMBL" id="KAG0572546.1"/>
    </source>
</evidence>
<feature type="region of interest" description="Disordered" evidence="1">
    <location>
        <begin position="273"/>
        <end position="319"/>
    </location>
</feature>
<feature type="region of interest" description="Disordered" evidence="1">
    <location>
        <begin position="56"/>
        <end position="87"/>
    </location>
</feature>
<feature type="compositionally biased region" description="Basic and acidic residues" evidence="1">
    <location>
        <begin position="301"/>
        <end position="310"/>
    </location>
</feature>
<dbReference type="EMBL" id="CM026426">
    <property type="protein sequence ID" value="KAG0572546.1"/>
    <property type="molecule type" value="Genomic_DNA"/>
</dbReference>
<keyword evidence="3" id="KW-1185">Reference proteome</keyword>
<evidence type="ECO:0000313" key="3">
    <source>
        <dbReference type="Proteomes" id="UP000822688"/>
    </source>
</evidence>